<evidence type="ECO:0000313" key="3">
    <source>
        <dbReference type="EMBL" id="TFY59917.1"/>
    </source>
</evidence>
<proteinExistence type="predicted"/>
<feature type="transmembrane region" description="Helical" evidence="1">
    <location>
        <begin position="223"/>
        <end position="244"/>
    </location>
</feature>
<keyword evidence="1" id="KW-1133">Transmembrane helix</keyword>
<feature type="domain" description="DUF6533" evidence="2">
    <location>
        <begin position="18"/>
        <end position="60"/>
    </location>
</feature>
<evidence type="ECO:0000313" key="4">
    <source>
        <dbReference type="Proteomes" id="UP000298390"/>
    </source>
</evidence>
<gene>
    <name evidence="3" type="ORF">EVJ58_g5474</name>
</gene>
<name>A0A4Y9YEC0_9APHY</name>
<accession>A0A4Y9YEC0</accession>
<dbReference type="Proteomes" id="UP000298390">
    <property type="component" value="Unassembled WGS sequence"/>
</dbReference>
<dbReference type="Pfam" id="PF20151">
    <property type="entry name" value="DUF6533"/>
    <property type="match status" value="1"/>
</dbReference>
<keyword evidence="1" id="KW-0812">Transmembrane</keyword>
<comment type="caution">
    <text evidence="3">The sequence shown here is derived from an EMBL/GenBank/DDBJ whole genome shotgun (WGS) entry which is preliminary data.</text>
</comment>
<evidence type="ECO:0000259" key="2">
    <source>
        <dbReference type="Pfam" id="PF20151"/>
    </source>
</evidence>
<keyword evidence="1" id="KW-0472">Membrane</keyword>
<dbReference type="AlphaFoldDB" id="A0A4Y9YEC0"/>
<sequence length="380" mass="42079">MSTTAAIDAFETFFVTNCLIAAATTLYVYDRCISLDQEIELVWRRRLSVATIVYVLMHVSLLVNIVTIVALLVVTGCDRVYPRDYRNSMYNNISLGHRRCAAYRLPSWQKLTHLYAAISALRVYAINGRAIGVPSAIILLFLMYTSYDFYNACSLYKLKAPPPVGCLILTSMRPTAQHGLRIAGIVCAIVAEVLVLVATWRATYKVRQMVNDSSMRRSVSGLLLRDGTIYFGMIVILFIIGAIFEYTVTDISITGLTYVLQAICITRLYVNLRHAASSTGHTSPSGMYEVEISRVLGSLDRSLVFVPSDLSASEETDSHYTLDTIASMGVKFDNVEMTDMANLSSSFDYNVTPAPQLEAEVEVAAAHVVTDDTVLIHNEV</sequence>
<dbReference type="InterPro" id="IPR045340">
    <property type="entry name" value="DUF6533"/>
</dbReference>
<evidence type="ECO:0000256" key="1">
    <source>
        <dbReference type="SAM" id="Phobius"/>
    </source>
</evidence>
<feature type="transmembrane region" description="Helical" evidence="1">
    <location>
        <begin position="130"/>
        <end position="147"/>
    </location>
</feature>
<feature type="transmembrane region" description="Helical" evidence="1">
    <location>
        <begin position="182"/>
        <end position="202"/>
    </location>
</feature>
<feature type="transmembrane region" description="Helical" evidence="1">
    <location>
        <begin position="12"/>
        <end position="29"/>
    </location>
</feature>
<organism evidence="3 4">
    <name type="scientific">Rhodofomes roseus</name>
    <dbReference type="NCBI Taxonomy" id="34475"/>
    <lineage>
        <taxon>Eukaryota</taxon>
        <taxon>Fungi</taxon>
        <taxon>Dikarya</taxon>
        <taxon>Basidiomycota</taxon>
        <taxon>Agaricomycotina</taxon>
        <taxon>Agaricomycetes</taxon>
        <taxon>Polyporales</taxon>
        <taxon>Rhodofomes</taxon>
    </lineage>
</organism>
<protein>
    <recommendedName>
        <fullName evidence="2">DUF6533 domain-containing protein</fullName>
    </recommendedName>
</protein>
<feature type="transmembrane region" description="Helical" evidence="1">
    <location>
        <begin position="250"/>
        <end position="270"/>
    </location>
</feature>
<reference evidence="3 4" key="1">
    <citation type="submission" date="2019-01" db="EMBL/GenBank/DDBJ databases">
        <title>Genome sequencing of the rare red list fungi Fomitopsis rosea.</title>
        <authorList>
            <person name="Buettner E."/>
            <person name="Kellner H."/>
        </authorList>
    </citation>
    <scope>NUCLEOTIDE SEQUENCE [LARGE SCALE GENOMIC DNA]</scope>
    <source>
        <strain evidence="3 4">DSM 105464</strain>
    </source>
</reference>
<dbReference type="EMBL" id="SEKV01000280">
    <property type="protein sequence ID" value="TFY59917.1"/>
    <property type="molecule type" value="Genomic_DNA"/>
</dbReference>
<dbReference type="STRING" id="34475.A0A4Y9YEC0"/>
<feature type="transmembrane region" description="Helical" evidence="1">
    <location>
        <begin position="49"/>
        <end position="74"/>
    </location>
</feature>